<keyword evidence="2" id="KW-1185">Reference proteome</keyword>
<evidence type="ECO:0000313" key="1">
    <source>
        <dbReference type="EMBL" id="GFO58505.1"/>
    </source>
</evidence>
<dbReference type="EMBL" id="BLXX01000002">
    <property type="protein sequence ID" value="GFO58505.1"/>
    <property type="molecule type" value="Genomic_DNA"/>
</dbReference>
<proteinExistence type="predicted"/>
<sequence>MQLPEGGQPGQKSVYIPIRHGHSGKILNWAFLSLPSGEDNVFLGAPPAIRRGVPGRGEEARPEARTAAPEMWEFASATTVKKR</sequence>
<reference evidence="2" key="1">
    <citation type="submission" date="2020-06" db="EMBL/GenBank/DDBJ databases">
        <title>Draft genomic sequence of Geomonas sp. Red330.</title>
        <authorList>
            <person name="Itoh H."/>
            <person name="Zhenxing X."/>
            <person name="Ushijima N."/>
            <person name="Masuda Y."/>
            <person name="Shiratori Y."/>
            <person name="Senoo K."/>
        </authorList>
    </citation>
    <scope>NUCLEOTIDE SEQUENCE [LARGE SCALE GENOMIC DNA]</scope>
    <source>
        <strain evidence="2">Red330</strain>
    </source>
</reference>
<accession>A0A6V8MES1</accession>
<gene>
    <name evidence="1" type="ORF">GMST_08300</name>
</gene>
<protein>
    <submittedName>
        <fullName evidence="1">Uncharacterized protein</fullName>
    </submittedName>
</protein>
<comment type="caution">
    <text evidence="1">The sequence shown here is derived from an EMBL/GenBank/DDBJ whole genome shotgun (WGS) entry which is preliminary data.</text>
</comment>
<dbReference type="AlphaFoldDB" id="A0A6V8MES1"/>
<dbReference type="Proteomes" id="UP000556026">
    <property type="component" value="Unassembled WGS sequence"/>
</dbReference>
<organism evidence="1 2">
    <name type="scientific">Geomonas silvestris</name>
    <dbReference type="NCBI Taxonomy" id="2740184"/>
    <lineage>
        <taxon>Bacteria</taxon>
        <taxon>Pseudomonadati</taxon>
        <taxon>Thermodesulfobacteriota</taxon>
        <taxon>Desulfuromonadia</taxon>
        <taxon>Geobacterales</taxon>
        <taxon>Geobacteraceae</taxon>
        <taxon>Geomonas</taxon>
    </lineage>
</organism>
<evidence type="ECO:0000313" key="2">
    <source>
        <dbReference type="Proteomes" id="UP000556026"/>
    </source>
</evidence>
<name>A0A6V8MES1_9BACT</name>